<feature type="region of interest" description="Disordered" evidence="2">
    <location>
        <begin position="30"/>
        <end position="53"/>
    </location>
</feature>
<dbReference type="InterPro" id="IPR029058">
    <property type="entry name" value="AB_hydrolase_fold"/>
</dbReference>
<comment type="caution">
    <text evidence="4">The sequence shown here is derived from an EMBL/GenBank/DDBJ whole genome shotgun (WGS) entry which is preliminary data.</text>
</comment>
<reference evidence="4" key="1">
    <citation type="journal article" date="2020" name="Fungal Divers.">
        <title>Resolving the Mortierellaceae phylogeny through synthesis of multi-gene phylogenetics and phylogenomics.</title>
        <authorList>
            <person name="Vandepol N."/>
            <person name="Liber J."/>
            <person name="Desiro A."/>
            <person name="Na H."/>
            <person name="Kennedy M."/>
            <person name="Barry K."/>
            <person name="Grigoriev I.V."/>
            <person name="Miller A.N."/>
            <person name="O'Donnell K."/>
            <person name="Stajich J.E."/>
            <person name="Bonito G."/>
        </authorList>
    </citation>
    <scope>NUCLEOTIDE SEQUENCE</scope>
    <source>
        <strain evidence="4">MES-2147</strain>
    </source>
</reference>
<dbReference type="OrthoDB" id="5954035at2759"/>
<keyword evidence="5" id="KW-1185">Reference proteome</keyword>
<feature type="compositionally biased region" description="Low complexity" evidence="2">
    <location>
        <begin position="34"/>
        <end position="45"/>
    </location>
</feature>
<dbReference type="AlphaFoldDB" id="A0A9P6MFL4"/>
<dbReference type="Proteomes" id="UP000749646">
    <property type="component" value="Unassembled WGS sequence"/>
</dbReference>
<organism evidence="4 5">
    <name type="scientific">Modicella reniformis</name>
    <dbReference type="NCBI Taxonomy" id="1440133"/>
    <lineage>
        <taxon>Eukaryota</taxon>
        <taxon>Fungi</taxon>
        <taxon>Fungi incertae sedis</taxon>
        <taxon>Mucoromycota</taxon>
        <taxon>Mortierellomycotina</taxon>
        <taxon>Mortierellomycetes</taxon>
        <taxon>Mortierellales</taxon>
        <taxon>Mortierellaceae</taxon>
        <taxon>Modicella</taxon>
    </lineage>
</organism>
<comment type="similarity">
    <text evidence="1">Belongs to the AB hydrolase superfamily. AB hydrolase 4 family.</text>
</comment>
<evidence type="ECO:0000256" key="1">
    <source>
        <dbReference type="ARBA" id="ARBA00010884"/>
    </source>
</evidence>
<dbReference type="InterPro" id="IPR050960">
    <property type="entry name" value="AB_hydrolase_4_sf"/>
</dbReference>
<dbReference type="InterPro" id="IPR000073">
    <property type="entry name" value="AB_hydrolase_1"/>
</dbReference>
<sequence length="576" mass="64381">MSGKINNTFNEAVGTAKEKLGHATNNKSLESKGAAQNAEAHANENTRQAHTHARGAANNLEGAAQKAVGGATGDHSMEARGHYNSALGDTQRNFAMDLKTVSQFLMGNHPSWDFLNNTETGSHIVQFHQEKPLVIPLLTFLPFFLVLFRLYTVSPVALTHNETPVLIKLHDSKTGKDSTEDFIEYMRRKVPSLRVAFKPSLWMTNGHLQTAYAAFKGFENQYIIPYHREFLSAPDGGIVSIDWAPSFTDKPADDTPTLVLLHGLTGGSHEAYIRALVETMTKDHGYRCVVFNARACAETELTTPLLYCGSWTDDLRMVVKHIRTILPEAKLMSVGFSLGSNILMNYMGEEGDQCEFLGAMSVGNPFDLLGTCYNMERAFLQRHLYSPTMGSSLKTIFLKHAHIFKNTNIDIDEVKRAVTIRQFDDCVTRKVFKYRTVHEYYRMASSSQRLLDIKRPFLCLNALDDPISVEWCIPTDEIRGNPYGLLATTARGGHLGWFQGFSSPNRWCTQILAEFCIAMFEADRRPVSMTPSNNPAVETDQVQENKNQSHLVRDYGAINNQSQVAATMNPLRSIAL</sequence>
<proteinExistence type="inferred from homology"/>
<dbReference type="GO" id="GO:0051793">
    <property type="term" value="P:medium-chain fatty acid catabolic process"/>
    <property type="evidence" value="ECO:0007669"/>
    <property type="project" value="TreeGrafter"/>
</dbReference>
<dbReference type="EMBL" id="JAAAHW010000994">
    <property type="protein sequence ID" value="KAF9997496.1"/>
    <property type="molecule type" value="Genomic_DNA"/>
</dbReference>
<dbReference type="SUPFAM" id="SSF53474">
    <property type="entry name" value="alpha/beta-Hydrolases"/>
    <property type="match status" value="1"/>
</dbReference>
<protein>
    <recommendedName>
        <fullName evidence="3">AB hydrolase-1 domain-containing protein</fullName>
    </recommendedName>
</protein>
<evidence type="ECO:0000313" key="4">
    <source>
        <dbReference type="EMBL" id="KAF9997496.1"/>
    </source>
</evidence>
<dbReference type="GO" id="GO:0047372">
    <property type="term" value="F:monoacylglycerol lipase activity"/>
    <property type="evidence" value="ECO:0007669"/>
    <property type="project" value="TreeGrafter"/>
</dbReference>
<evidence type="ECO:0000259" key="3">
    <source>
        <dbReference type="Pfam" id="PF00561"/>
    </source>
</evidence>
<evidence type="ECO:0000313" key="5">
    <source>
        <dbReference type="Proteomes" id="UP000749646"/>
    </source>
</evidence>
<feature type="domain" description="AB hydrolase-1" evidence="3">
    <location>
        <begin position="256"/>
        <end position="370"/>
    </location>
</feature>
<dbReference type="Gene3D" id="3.40.50.1820">
    <property type="entry name" value="alpha/beta hydrolase"/>
    <property type="match status" value="1"/>
</dbReference>
<dbReference type="PANTHER" id="PTHR10794:SF63">
    <property type="entry name" value="ALPHA_BETA HYDROLASE 1, ISOFORM A"/>
    <property type="match status" value="1"/>
</dbReference>
<dbReference type="GO" id="GO:0008126">
    <property type="term" value="F:acetylesterase activity"/>
    <property type="evidence" value="ECO:0007669"/>
    <property type="project" value="TreeGrafter"/>
</dbReference>
<gene>
    <name evidence="4" type="ORF">BGZ65_006926</name>
</gene>
<dbReference type="Pfam" id="PF00561">
    <property type="entry name" value="Abhydrolase_1"/>
    <property type="match status" value="1"/>
</dbReference>
<name>A0A9P6MFL4_9FUNG</name>
<dbReference type="GO" id="GO:0051792">
    <property type="term" value="P:medium-chain fatty acid biosynthetic process"/>
    <property type="evidence" value="ECO:0007669"/>
    <property type="project" value="TreeGrafter"/>
</dbReference>
<dbReference type="PANTHER" id="PTHR10794">
    <property type="entry name" value="ABHYDROLASE DOMAIN-CONTAINING PROTEIN"/>
    <property type="match status" value="1"/>
</dbReference>
<accession>A0A9P6MFL4</accession>
<evidence type="ECO:0000256" key="2">
    <source>
        <dbReference type="SAM" id="MobiDB-lite"/>
    </source>
</evidence>